<dbReference type="EMBL" id="CAJQUM010000001">
    <property type="protein sequence ID" value="CAG4882678.1"/>
    <property type="molecule type" value="Genomic_DNA"/>
</dbReference>
<dbReference type="GO" id="GO:0015171">
    <property type="term" value="F:amino acid transmembrane transporter activity"/>
    <property type="evidence" value="ECO:0007669"/>
    <property type="project" value="TreeGrafter"/>
</dbReference>
<sequence>MNLTNPKVVVFFLAFLPQFVDPKLGSVALQLSWFGFVLIIATLLSFGTITYMAAIFGKLLGSSTIAQRLMNRITALVFVSLALRLALSER</sequence>
<comment type="subcellular location">
    <subcellularLocation>
        <location evidence="1">Cell membrane</location>
        <topology evidence="1">Multi-pass membrane protein</topology>
    </subcellularLocation>
</comment>
<dbReference type="PANTHER" id="PTHR30086:SF20">
    <property type="entry name" value="ARGININE EXPORTER PROTEIN ARGO-RELATED"/>
    <property type="match status" value="1"/>
</dbReference>
<dbReference type="Pfam" id="PF01810">
    <property type="entry name" value="LysE"/>
    <property type="match status" value="1"/>
</dbReference>
<feature type="transmembrane region" description="Helical" evidence="6">
    <location>
        <begin position="69"/>
        <end position="87"/>
    </location>
</feature>
<keyword evidence="8" id="KW-1185">Reference proteome</keyword>
<keyword evidence="2" id="KW-1003">Cell membrane</keyword>
<evidence type="ECO:0000313" key="7">
    <source>
        <dbReference type="EMBL" id="CAG4882678.1"/>
    </source>
</evidence>
<proteinExistence type="predicted"/>
<evidence type="ECO:0000256" key="1">
    <source>
        <dbReference type="ARBA" id="ARBA00004651"/>
    </source>
</evidence>
<accession>A0A916J159</accession>
<keyword evidence="4 6" id="KW-1133">Transmembrane helix</keyword>
<evidence type="ECO:0000256" key="2">
    <source>
        <dbReference type="ARBA" id="ARBA00022475"/>
    </source>
</evidence>
<evidence type="ECO:0000256" key="4">
    <source>
        <dbReference type="ARBA" id="ARBA00022989"/>
    </source>
</evidence>
<keyword evidence="3 6" id="KW-0812">Transmembrane</keyword>
<protein>
    <submittedName>
        <fullName evidence="7">Uncharacterized protein</fullName>
    </submittedName>
</protein>
<dbReference type="AlphaFoldDB" id="A0A916J159"/>
<evidence type="ECO:0000256" key="6">
    <source>
        <dbReference type="SAM" id="Phobius"/>
    </source>
</evidence>
<dbReference type="GO" id="GO:0005886">
    <property type="term" value="C:plasma membrane"/>
    <property type="evidence" value="ECO:0007669"/>
    <property type="project" value="UniProtKB-SubCell"/>
</dbReference>
<feature type="transmembrane region" description="Helical" evidence="6">
    <location>
        <begin position="32"/>
        <end position="57"/>
    </location>
</feature>
<organism evidence="7 8">
    <name type="scientific">Georgfuchsia toluolica</name>
    <dbReference type="NCBI Taxonomy" id="424218"/>
    <lineage>
        <taxon>Bacteria</taxon>
        <taxon>Pseudomonadati</taxon>
        <taxon>Pseudomonadota</taxon>
        <taxon>Betaproteobacteria</taxon>
        <taxon>Nitrosomonadales</taxon>
        <taxon>Sterolibacteriaceae</taxon>
        <taxon>Georgfuchsia</taxon>
    </lineage>
</organism>
<reference evidence="7" key="1">
    <citation type="submission" date="2021-04" db="EMBL/GenBank/DDBJ databases">
        <authorList>
            <person name="Hornung B."/>
        </authorList>
    </citation>
    <scope>NUCLEOTIDE SEQUENCE</scope>
    <source>
        <strain evidence="7">G5G6</strain>
    </source>
</reference>
<name>A0A916J159_9PROT</name>
<evidence type="ECO:0000313" key="8">
    <source>
        <dbReference type="Proteomes" id="UP000742786"/>
    </source>
</evidence>
<evidence type="ECO:0000256" key="3">
    <source>
        <dbReference type="ARBA" id="ARBA00022692"/>
    </source>
</evidence>
<dbReference type="Proteomes" id="UP000742786">
    <property type="component" value="Unassembled WGS sequence"/>
</dbReference>
<comment type="caution">
    <text evidence="7">The sequence shown here is derived from an EMBL/GenBank/DDBJ whole genome shotgun (WGS) entry which is preliminary data.</text>
</comment>
<evidence type="ECO:0000256" key="5">
    <source>
        <dbReference type="ARBA" id="ARBA00023136"/>
    </source>
</evidence>
<dbReference type="PANTHER" id="PTHR30086">
    <property type="entry name" value="ARGININE EXPORTER PROTEIN ARGO"/>
    <property type="match status" value="1"/>
</dbReference>
<gene>
    <name evidence="7" type="ORF">GTOL_10560</name>
</gene>
<dbReference type="InterPro" id="IPR001123">
    <property type="entry name" value="LeuE-type"/>
</dbReference>
<keyword evidence="5 6" id="KW-0472">Membrane</keyword>